<dbReference type="SUPFAM" id="SSF81606">
    <property type="entry name" value="PP2C-like"/>
    <property type="match status" value="1"/>
</dbReference>
<feature type="domain" description="PPM-type phosphatase" evidence="1">
    <location>
        <begin position="30"/>
        <end position="217"/>
    </location>
</feature>
<dbReference type="PANTHER" id="PTHR35801:SF1">
    <property type="entry name" value="PHOSPHOSERINE PHOSPHATASE RSBX"/>
    <property type="match status" value="1"/>
</dbReference>
<dbReference type="STRING" id="447595.SAMN05660826_02373"/>
<dbReference type="OrthoDB" id="1090916at2"/>
<dbReference type="EMBL" id="FRCR01000027">
    <property type="protein sequence ID" value="SHM93174.1"/>
    <property type="molecule type" value="Genomic_DNA"/>
</dbReference>
<protein>
    <submittedName>
        <fullName evidence="2">Stage II sporulation protein E (SpoIIE)</fullName>
    </submittedName>
</protein>
<dbReference type="RefSeq" id="WP_073258698.1">
    <property type="nucleotide sequence ID" value="NZ_FRCR01000027.1"/>
</dbReference>
<evidence type="ECO:0000259" key="1">
    <source>
        <dbReference type="Pfam" id="PF07228"/>
    </source>
</evidence>
<accession>A0A1M7MQ82</accession>
<reference evidence="3" key="1">
    <citation type="submission" date="2016-11" db="EMBL/GenBank/DDBJ databases">
        <authorList>
            <person name="Varghese N."/>
            <person name="Submissions S."/>
        </authorList>
    </citation>
    <scope>NUCLEOTIDE SEQUENCE [LARGE SCALE GENOMIC DNA]</scope>
    <source>
        <strain evidence="3">DSM 18802</strain>
    </source>
</reference>
<dbReference type="AlphaFoldDB" id="A0A1M7MQ82"/>
<dbReference type="InterPro" id="IPR039248">
    <property type="entry name" value="Ptase_RsbX"/>
</dbReference>
<dbReference type="InterPro" id="IPR036457">
    <property type="entry name" value="PPM-type-like_dom_sf"/>
</dbReference>
<dbReference type="Proteomes" id="UP000184375">
    <property type="component" value="Unassembled WGS sequence"/>
</dbReference>
<sequence length="392" mass="43485">MKVFTEVFAKSLNKKGEELCGDSVEVVQSEDSIIAVMADGLGSGVKANILSTLTVRIASTMLKEKATIEEVVRTIANTLPVCRVRKLAYSTFSIVEISDDGKGRLFEFDNPPAIYIRNGKVVEMPRREFYVEEKRIYECDFTALPGDRIFIVSDGIIHAGVGGLLNLGWQWENVAEYLERMARKRYSVAEMVERLIETSEHLYFSAPGDDATVVGVGVRNSELVTLLVGPPADKSKDKEVVRKILESSGKKVVCGGTTANIVSRETGREIVTKLEYVDPSIPPTAQIEGIDLVTEGLITLTKCLEKLRNLANADNFTMPLLRDIKKKKDGASLLADILINQATHVNFLVGKAVNPAHEKDYFVEISGDKVKVIEEIARILKKWGKRVNVEYY</sequence>
<dbReference type="Pfam" id="PF07228">
    <property type="entry name" value="SpoIIE"/>
    <property type="match status" value="1"/>
</dbReference>
<name>A0A1M7MQ82_9FIRM</name>
<gene>
    <name evidence="2" type="ORF">SAMN05660826_02373</name>
</gene>
<evidence type="ECO:0000313" key="2">
    <source>
        <dbReference type="EMBL" id="SHM93174.1"/>
    </source>
</evidence>
<proteinExistence type="predicted"/>
<evidence type="ECO:0000313" key="3">
    <source>
        <dbReference type="Proteomes" id="UP000184375"/>
    </source>
</evidence>
<keyword evidence="3" id="KW-1185">Reference proteome</keyword>
<dbReference type="InterPro" id="IPR001932">
    <property type="entry name" value="PPM-type_phosphatase-like_dom"/>
</dbReference>
<dbReference type="PANTHER" id="PTHR35801">
    <property type="entry name" value="PHOSPHOSERINE PHOSPHATASE RSBX"/>
    <property type="match status" value="1"/>
</dbReference>
<dbReference type="Gene3D" id="3.60.40.10">
    <property type="entry name" value="PPM-type phosphatase domain"/>
    <property type="match status" value="1"/>
</dbReference>
<organism evidence="2 3">
    <name type="scientific">Caldanaerovirga acetigignens</name>
    <dbReference type="NCBI Taxonomy" id="447595"/>
    <lineage>
        <taxon>Bacteria</taxon>
        <taxon>Bacillati</taxon>
        <taxon>Bacillota</taxon>
        <taxon>Clostridia</taxon>
        <taxon>Thermosediminibacterales</taxon>
        <taxon>Thermosediminibacteraceae</taxon>
        <taxon>Caldanaerovirga</taxon>
    </lineage>
</organism>